<reference evidence="2 3" key="1">
    <citation type="submission" date="2019-03" db="EMBL/GenBank/DDBJ databases">
        <title>Genome Sequencing and Assembly of Various Microbes Isolated from Partially Reclaimed Soil and Acid Mine Drainage (AMD) Site.</title>
        <authorList>
            <person name="Steinbock B."/>
            <person name="Bechtold R."/>
            <person name="Sevigny J.L."/>
            <person name="Thomas D."/>
            <person name="Cuthill L.R."/>
            <person name="Aveiro Johannsen E.J."/>
            <person name="Thomas K."/>
            <person name="Ghosh A."/>
        </authorList>
    </citation>
    <scope>NUCLEOTIDE SEQUENCE [LARGE SCALE GENOMIC DNA]</scope>
    <source>
        <strain evidence="2 3">S-A3</strain>
    </source>
</reference>
<gene>
    <name evidence="2" type="ORF">E2R59_11025</name>
</gene>
<evidence type="ECO:0000256" key="1">
    <source>
        <dbReference type="SAM" id="Phobius"/>
    </source>
</evidence>
<accession>A0A4R5YBW4</accession>
<name>A0A4R5YBW4_KOCRO</name>
<evidence type="ECO:0000313" key="2">
    <source>
        <dbReference type="EMBL" id="TDL42470.1"/>
    </source>
</evidence>
<evidence type="ECO:0000313" key="3">
    <source>
        <dbReference type="Proteomes" id="UP000295163"/>
    </source>
</evidence>
<feature type="transmembrane region" description="Helical" evidence="1">
    <location>
        <begin position="106"/>
        <end position="124"/>
    </location>
</feature>
<keyword evidence="1" id="KW-0472">Membrane</keyword>
<keyword evidence="1" id="KW-0812">Transmembrane</keyword>
<keyword evidence="1" id="KW-1133">Transmembrane helix</keyword>
<protein>
    <submittedName>
        <fullName evidence="2">Uncharacterized protein</fullName>
    </submittedName>
</protein>
<feature type="transmembrane region" description="Helical" evidence="1">
    <location>
        <begin position="12"/>
        <end position="34"/>
    </location>
</feature>
<dbReference type="Proteomes" id="UP000295163">
    <property type="component" value="Unassembled WGS sequence"/>
</dbReference>
<dbReference type="AlphaFoldDB" id="A0A4R5YBW4"/>
<dbReference type="GeneID" id="64347949"/>
<dbReference type="RefSeq" id="WP_133410578.1">
    <property type="nucleotide sequence ID" value="NZ_SMZT01000004.1"/>
</dbReference>
<sequence length="144" mass="14988">MSRPATGSRAFFGGPPWWLVVAVPVGMVLALFVLEAAGMPTAPAVLVLFAALFVVFTVAAVGRRGWPAALRTTVLPGAGELLAGAAVMSSGLTITGVQRPWADDTYLPGLVALAVVLFDLQFLLRGKRRPSSSGQRAAQDEAGR</sequence>
<comment type="caution">
    <text evidence="2">The sequence shown here is derived from an EMBL/GenBank/DDBJ whole genome shotgun (WGS) entry which is preliminary data.</text>
</comment>
<feature type="transmembrane region" description="Helical" evidence="1">
    <location>
        <begin position="40"/>
        <end position="62"/>
    </location>
</feature>
<organism evidence="2 3">
    <name type="scientific">Kocuria rosea</name>
    <name type="common">Deinococcus erythromyxa</name>
    <name type="synonym">Micrococcus rubens</name>
    <dbReference type="NCBI Taxonomy" id="1275"/>
    <lineage>
        <taxon>Bacteria</taxon>
        <taxon>Bacillati</taxon>
        <taxon>Actinomycetota</taxon>
        <taxon>Actinomycetes</taxon>
        <taxon>Micrococcales</taxon>
        <taxon>Micrococcaceae</taxon>
        <taxon>Kocuria</taxon>
    </lineage>
</organism>
<proteinExistence type="predicted"/>
<feature type="transmembrane region" description="Helical" evidence="1">
    <location>
        <begin position="74"/>
        <end position="94"/>
    </location>
</feature>
<dbReference type="EMBL" id="SMZT01000004">
    <property type="protein sequence ID" value="TDL42470.1"/>
    <property type="molecule type" value="Genomic_DNA"/>
</dbReference>